<feature type="domain" description="CBS" evidence="6">
    <location>
        <begin position="15"/>
        <end position="73"/>
    </location>
</feature>
<feature type="domain" description="CBS" evidence="6">
    <location>
        <begin position="80"/>
        <end position="135"/>
    </location>
</feature>
<gene>
    <name evidence="8" type="ORF">HA299_04440</name>
</gene>
<feature type="binding site" evidence="5">
    <location>
        <position position="160"/>
    </location>
    <ligand>
        <name>Zn(2+)</name>
        <dbReference type="ChEBI" id="CHEBI:29105"/>
    </ligand>
</feature>
<dbReference type="SMART" id="SM00116">
    <property type="entry name" value="CBS"/>
    <property type="match status" value="2"/>
</dbReference>
<dbReference type="InterPro" id="IPR000644">
    <property type="entry name" value="CBS_dom"/>
</dbReference>
<feature type="binding site" evidence="5">
    <location>
        <position position="179"/>
    </location>
    <ligand>
        <name>Fe cation</name>
        <dbReference type="ChEBI" id="CHEBI:24875"/>
    </ligand>
</feature>
<dbReference type="PROSITE" id="PS51901">
    <property type="entry name" value="ACP_MB"/>
    <property type="match status" value="1"/>
</dbReference>
<sequence>MGKQMNPDLRVKDIMTREVVVADVGTRLPEVGRLLIEHDIGSVVVVEDDKPVGIVTDRDLARKVVANNKKPDELTLREVMTAPLITIHPDATVLEAIDNMLKEKVRKLPVVEDGRLVGIITERDVLSVSAEINEIMRLLVEGRGCPEPERSDEGFVQGICEACGQFSENLQLVNGRLLCESCRE</sequence>
<dbReference type="SUPFAM" id="SSF54631">
    <property type="entry name" value="CBS-domain pair"/>
    <property type="match status" value="1"/>
</dbReference>
<evidence type="ECO:0000259" key="6">
    <source>
        <dbReference type="PROSITE" id="PS51371"/>
    </source>
</evidence>
<evidence type="ECO:0000259" key="7">
    <source>
        <dbReference type="PROSITE" id="PS51901"/>
    </source>
</evidence>
<dbReference type="EMBL" id="DUIH01000013">
    <property type="protein sequence ID" value="HIH69851.1"/>
    <property type="molecule type" value="Genomic_DNA"/>
</dbReference>
<feature type="binding site" evidence="5">
    <location>
        <position position="163"/>
    </location>
    <ligand>
        <name>Fe cation</name>
        <dbReference type="ChEBI" id="CHEBI:24875"/>
    </ligand>
</feature>
<dbReference type="PANTHER" id="PTHR43080">
    <property type="entry name" value="CBS DOMAIN-CONTAINING PROTEIN CBSX3, MITOCHONDRIAL"/>
    <property type="match status" value="1"/>
</dbReference>
<dbReference type="Proteomes" id="UP000600363">
    <property type="component" value="Unassembled WGS sequence"/>
</dbReference>
<protein>
    <submittedName>
        <fullName evidence="8">CBS domain-containing protein</fullName>
    </submittedName>
</protein>
<keyword evidence="5" id="KW-0862">Zinc</keyword>
<dbReference type="GO" id="GO:0046872">
    <property type="term" value="F:metal ion binding"/>
    <property type="evidence" value="ECO:0007669"/>
    <property type="project" value="UniProtKB-KW"/>
</dbReference>
<evidence type="ECO:0000256" key="5">
    <source>
        <dbReference type="PROSITE-ProRule" id="PRU01249"/>
    </source>
</evidence>
<evidence type="ECO:0000313" key="9">
    <source>
        <dbReference type="Proteomes" id="UP000600363"/>
    </source>
</evidence>
<accession>A0A832RWV3</accession>
<keyword evidence="1" id="KW-0028">Amino-acid biosynthesis</keyword>
<dbReference type="CDD" id="cd17775">
    <property type="entry name" value="CBS_pair_bact_arch"/>
    <property type="match status" value="1"/>
</dbReference>
<proteinExistence type="predicted"/>
<feature type="binding site" evidence="5">
    <location>
        <position position="182"/>
    </location>
    <ligand>
        <name>Zn(2+)</name>
        <dbReference type="ChEBI" id="CHEBI:29105"/>
    </ligand>
</feature>
<evidence type="ECO:0000313" key="8">
    <source>
        <dbReference type="EMBL" id="HIH69851.1"/>
    </source>
</evidence>
<evidence type="ECO:0000256" key="3">
    <source>
        <dbReference type="ARBA" id="ARBA00023167"/>
    </source>
</evidence>
<keyword evidence="5" id="KW-0408">Iron</keyword>
<feature type="binding site" evidence="5">
    <location>
        <position position="163"/>
    </location>
    <ligand>
        <name>Zn(2+)</name>
        <dbReference type="ChEBI" id="CHEBI:29105"/>
    </ligand>
</feature>
<dbReference type="AlphaFoldDB" id="A0A832RWV3"/>
<dbReference type="Gene3D" id="3.10.580.10">
    <property type="entry name" value="CBS-domain"/>
    <property type="match status" value="1"/>
</dbReference>
<keyword evidence="5" id="KW-0479">Metal-binding</keyword>
<keyword evidence="3" id="KW-0486">Methionine biosynthesis</keyword>
<name>A0A832RWV3_9EURY</name>
<dbReference type="PANTHER" id="PTHR43080:SF2">
    <property type="entry name" value="CBS DOMAIN-CONTAINING PROTEIN"/>
    <property type="match status" value="1"/>
</dbReference>
<feature type="domain" description="ACP-type MB" evidence="7">
    <location>
        <begin position="155"/>
        <end position="184"/>
    </location>
</feature>
<dbReference type="InterPro" id="IPR051257">
    <property type="entry name" value="Diverse_CBS-Domain"/>
</dbReference>
<evidence type="ECO:0000256" key="2">
    <source>
        <dbReference type="ARBA" id="ARBA00023122"/>
    </source>
</evidence>
<comment type="caution">
    <text evidence="8">The sequence shown here is derived from an EMBL/GenBank/DDBJ whole genome shotgun (WGS) entry which is preliminary data.</text>
</comment>
<dbReference type="Pfam" id="PF00571">
    <property type="entry name" value="CBS"/>
    <property type="match status" value="2"/>
</dbReference>
<keyword evidence="2 4" id="KW-0129">CBS domain</keyword>
<feature type="binding site" evidence="5">
    <location>
        <position position="179"/>
    </location>
    <ligand>
        <name>Zn(2+)</name>
        <dbReference type="ChEBI" id="CHEBI:29105"/>
    </ligand>
</feature>
<dbReference type="InterPro" id="IPR044065">
    <property type="entry name" value="ACP_MB"/>
</dbReference>
<feature type="binding site" evidence="5">
    <location>
        <position position="182"/>
    </location>
    <ligand>
        <name>Fe cation</name>
        <dbReference type="ChEBI" id="CHEBI:24875"/>
    </ligand>
</feature>
<dbReference type="GO" id="GO:0009086">
    <property type="term" value="P:methionine biosynthetic process"/>
    <property type="evidence" value="ECO:0007669"/>
    <property type="project" value="UniProtKB-KW"/>
</dbReference>
<dbReference type="PROSITE" id="PS51371">
    <property type="entry name" value="CBS"/>
    <property type="match status" value="2"/>
</dbReference>
<organism evidence="8 9">
    <name type="scientific">Methermicoccus shengliensis</name>
    <dbReference type="NCBI Taxonomy" id="660064"/>
    <lineage>
        <taxon>Archaea</taxon>
        <taxon>Methanobacteriati</taxon>
        <taxon>Methanobacteriota</taxon>
        <taxon>Stenosarchaea group</taxon>
        <taxon>Methanomicrobia</taxon>
        <taxon>Methanosarcinales</taxon>
        <taxon>Methermicoccaceae</taxon>
        <taxon>Methermicoccus</taxon>
    </lineage>
</organism>
<feature type="binding site" evidence="5">
    <location>
        <position position="160"/>
    </location>
    <ligand>
        <name>Fe cation</name>
        <dbReference type="ChEBI" id="CHEBI:24875"/>
    </ligand>
</feature>
<evidence type="ECO:0000256" key="4">
    <source>
        <dbReference type="PROSITE-ProRule" id="PRU00703"/>
    </source>
</evidence>
<reference evidence="8" key="1">
    <citation type="journal article" date="2020" name="bioRxiv">
        <title>A rank-normalized archaeal taxonomy based on genome phylogeny resolves widespread incomplete and uneven classifications.</title>
        <authorList>
            <person name="Rinke C."/>
            <person name="Chuvochina M."/>
            <person name="Mussig A.J."/>
            <person name="Chaumeil P.-A."/>
            <person name="Waite D.W."/>
            <person name="Whitman W.B."/>
            <person name="Parks D.H."/>
            <person name="Hugenholtz P."/>
        </authorList>
    </citation>
    <scope>NUCLEOTIDE SEQUENCE</scope>
    <source>
        <strain evidence="8">UBA12518</strain>
    </source>
</reference>
<evidence type="ECO:0000256" key="1">
    <source>
        <dbReference type="ARBA" id="ARBA00022605"/>
    </source>
</evidence>
<dbReference type="InterPro" id="IPR046342">
    <property type="entry name" value="CBS_dom_sf"/>
</dbReference>